<accession>A0A0S2DIG5</accession>
<dbReference type="PATRIC" id="fig|69.6.peg.2840"/>
<dbReference type="Pfam" id="PF05552">
    <property type="entry name" value="MS_channel_1st_1"/>
    <property type="match status" value="1"/>
</dbReference>
<dbReference type="Gene3D" id="1.10.287.1260">
    <property type="match status" value="1"/>
</dbReference>
<protein>
    <recommendedName>
        <fullName evidence="7">Small-conductance mechanosensitive channel</fullName>
    </recommendedName>
</protein>
<dbReference type="KEGG" id="lez:GLE_2878"/>
<dbReference type="Proteomes" id="UP000061569">
    <property type="component" value="Chromosome"/>
</dbReference>
<dbReference type="Pfam" id="PF00924">
    <property type="entry name" value="MS_channel_2nd"/>
    <property type="match status" value="1"/>
</dbReference>
<dbReference type="SUPFAM" id="SSF82689">
    <property type="entry name" value="Mechanosensitive channel protein MscS (YggB), C-terminal domain"/>
    <property type="match status" value="1"/>
</dbReference>
<dbReference type="InterPro" id="IPR049142">
    <property type="entry name" value="MS_channel_1st"/>
</dbReference>
<feature type="transmembrane region" description="Helical" evidence="7">
    <location>
        <begin position="92"/>
        <end position="114"/>
    </location>
</feature>
<dbReference type="EMBL" id="CP013140">
    <property type="protein sequence ID" value="ALN58226.1"/>
    <property type="molecule type" value="Genomic_DNA"/>
</dbReference>
<feature type="transmembrane region" description="Helical" evidence="7">
    <location>
        <begin position="120"/>
        <end position="136"/>
    </location>
</feature>
<comment type="subunit">
    <text evidence="7">Homoheptamer.</text>
</comment>
<dbReference type="GO" id="GO:0005886">
    <property type="term" value="C:plasma membrane"/>
    <property type="evidence" value="ECO:0007669"/>
    <property type="project" value="UniProtKB-SubCell"/>
</dbReference>
<comment type="function">
    <text evidence="7">Mechanosensitive channel that participates in the regulation of osmotic pressure changes within the cell, opening in response to stretch forces in the membrane lipid bilayer, without the need for other proteins. Contributes to normal resistance to hypoosmotic shock. Forms an ion channel of 1.0 nanosiemens conductance with a slight preference for anions.</text>
</comment>
<dbReference type="PROSITE" id="PS01246">
    <property type="entry name" value="UPF0003"/>
    <property type="match status" value="1"/>
</dbReference>
<dbReference type="SUPFAM" id="SSF50182">
    <property type="entry name" value="Sm-like ribonucleoproteins"/>
    <property type="match status" value="1"/>
</dbReference>
<keyword evidence="4 7" id="KW-0812">Transmembrane</keyword>
<comment type="similarity">
    <text evidence="2 7">Belongs to the MscS (TC 1.A.23) family.</text>
</comment>
<evidence type="ECO:0000256" key="6">
    <source>
        <dbReference type="ARBA" id="ARBA00023136"/>
    </source>
</evidence>
<dbReference type="InterPro" id="IPR006685">
    <property type="entry name" value="MscS_channel_2nd"/>
</dbReference>
<dbReference type="Gene3D" id="2.30.30.60">
    <property type="match status" value="1"/>
</dbReference>
<evidence type="ECO:0000256" key="3">
    <source>
        <dbReference type="ARBA" id="ARBA00022475"/>
    </source>
</evidence>
<evidence type="ECO:0000313" key="8">
    <source>
        <dbReference type="EMBL" id="ALN58226.1"/>
    </source>
</evidence>
<keyword evidence="7" id="KW-0813">Transport</keyword>
<dbReference type="PANTHER" id="PTHR30221">
    <property type="entry name" value="SMALL-CONDUCTANCE MECHANOSENSITIVE CHANNEL"/>
    <property type="match status" value="1"/>
</dbReference>
<organism evidence="8 9">
    <name type="scientific">Lysobacter enzymogenes</name>
    <dbReference type="NCBI Taxonomy" id="69"/>
    <lineage>
        <taxon>Bacteria</taxon>
        <taxon>Pseudomonadati</taxon>
        <taxon>Pseudomonadota</taxon>
        <taxon>Gammaproteobacteria</taxon>
        <taxon>Lysobacterales</taxon>
        <taxon>Lysobacteraceae</taxon>
        <taxon>Lysobacter</taxon>
    </lineage>
</organism>
<name>A0A0S2DIG5_LYSEN</name>
<dbReference type="Pfam" id="PF21088">
    <property type="entry name" value="MS_channel_1st"/>
    <property type="match status" value="1"/>
</dbReference>
<keyword evidence="3" id="KW-1003">Cell membrane</keyword>
<evidence type="ECO:0000256" key="1">
    <source>
        <dbReference type="ARBA" id="ARBA00004651"/>
    </source>
</evidence>
<dbReference type="STRING" id="69.GLE_2878"/>
<dbReference type="OrthoDB" id="9809206at2"/>
<dbReference type="InterPro" id="IPR010920">
    <property type="entry name" value="LSM_dom_sf"/>
</dbReference>
<proteinExistence type="inferred from homology"/>
<dbReference type="InterPro" id="IPR011066">
    <property type="entry name" value="MscS_channel_C_sf"/>
</dbReference>
<dbReference type="GO" id="GO:0008381">
    <property type="term" value="F:mechanosensitive monoatomic ion channel activity"/>
    <property type="evidence" value="ECO:0007669"/>
    <property type="project" value="InterPro"/>
</dbReference>
<dbReference type="InterPro" id="IPR049278">
    <property type="entry name" value="MS_channel_C"/>
</dbReference>
<keyword evidence="6 7" id="KW-0472">Membrane</keyword>
<keyword evidence="7" id="KW-0407">Ion channel</keyword>
<dbReference type="PANTHER" id="PTHR30221:SF1">
    <property type="entry name" value="SMALL-CONDUCTANCE MECHANOSENSITIVE CHANNEL"/>
    <property type="match status" value="1"/>
</dbReference>
<keyword evidence="7" id="KW-0997">Cell inner membrane</keyword>
<dbReference type="InterPro" id="IPR045275">
    <property type="entry name" value="MscS_archaea/bacteria_type"/>
</dbReference>
<evidence type="ECO:0000313" key="9">
    <source>
        <dbReference type="Proteomes" id="UP000061569"/>
    </source>
</evidence>
<dbReference type="Gene3D" id="3.30.70.100">
    <property type="match status" value="1"/>
</dbReference>
<gene>
    <name evidence="8" type="ORF">GLE_2878</name>
</gene>
<dbReference type="SUPFAM" id="SSF82861">
    <property type="entry name" value="Mechanosensitive channel protein MscS (YggB), transmembrane region"/>
    <property type="match status" value="1"/>
</dbReference>
<feature type="transmembrane region" description="Helical" evidence="7">
    <location>
        <begin position="53"/>
        <end position="71"/>
    </location>
</feature>
<dbReference type="InterPro" id="IPR008910">
    <property type="entry name" value="MSC_TM_helix"/>
</dbReference>
<comment type="caution">
    <text evidence="7">Lacks conserved residue(s) required for the propagation of feature annotation.</text>
</comment>
<reference evidence="8 9" key="1">
    <citation type="submission" date="2015-11" db="EMBL/GenBank/DDBJ databases">
        <title>Genome sequences of Lysobacter enzymogenes strain C3 and Lysobacter antibioticus ATCC 29479.</title>
        <authorList>
            <person name="Kobayashi D.Y."/>
        </authorList>
    </citation>
    <scope>NUCLEOTIDE SEQUENCE [LARGE SCALE GENOMIC DNA]</scope>
    <source>
        <strain evidence="8 9">C3</strain>
    </source>
</reference>
<dbReference type="InterPro" id="IPR006686">
    <property type="entry name" value="MscS_channel_CS"/>
</dbReference>
<keyword evidence="7" id="KW-0406">Ion transport</keyword>
<dbReference type="InterPro" id="IPR011014">
    <property type="entry name" value="MscS_channel_TM-2"/>
</dbReference>
<dbReference type="AlphaFoldDB" id="A0A0S2DIG5"/>
<comment type="subcellular location">
    <subcellularLocation>
        <location evidence="7">Cell inner membrane</location>
        <topology evidence="7">Multi-pass membrane protein</topology>
    </subcellularLocation>
    <subcellularLocation>
        <location evidence="1">Cell membrane</location>
        <topology evidence="1">Multi-pass membrane protein</topology>
    </subcellularLocation>
</comment>
<sequence length="335" mass="35217">MAKSDAVVATTAQTVQAAPAKAAAAKAQAADPVIGLGAGFDFDKLMGWAQTQGLKLLAALAILLIGLWIAKRLSRALERVMTRANMEVTLRGFLRNIAYAVMVVVVAVAALQALGVPTTSVLAVLGAAGLAIGLALKDSLSNIASGVMLIVLRPFRAGDYVQAAGVEGTVEQIRVFQTRLRTIDNRVIVLPNSLITTAVIVNFTANPKRRIDLTVGVGYDDDLRVAKDTLLALAGAHPKVLKDPAPEVLVTALAESSVNLELRAWAKTGDLVHTKSDLVEAIRNDLIGKGLNIPYPQRDLHVYHHDADGRPIGEVLTKAVADDGDVAAAGAKPKS</sequence>
<evidence type="ECO:0000256" key="4">
    <source>
        <dbReference type="ARBA" id="ARBA00022692"/>
    </source>
</evidence>
<evidence type="ECO:0000256" key="7">
    <source>
        <dbReference type="RuleBase" id="RU369025"/>
    </source>
</evidence>
<evidence type="ECO:0000256" key="2">
    <source>
        <dbReference type="ARBA" id="ARBA00008017"/>
    </source>
</evidence>
<keyword evidence="5 7" id="KW-1133">Transmembrane helix</keyword>
<dbReference type="Pfam" id="PF21082">
    <property type="entry name" value="MS_channel_3rd"/>
    <property type="match status" value="1"/>
</dbReference>
<evidence type="ECO:0000256" key="5">
    <source>
        <dbReference type="ARBA" id="ARBA00022989"/>
    </source>
</evidence>
<dbReference type="InterPro" id="IPR023408">
    <property type="entry name" value="MscS_beta-dom_sf"/>
</dbReference>